<accession>A0A6I6HEU2</accession>
<dbReference type="OrthoDB" id="7592571at2"/>
<dbReference type="Proteomes" id="UP000425817">
    <property type="component" value="Chromosome"/>
</dbReference>
<gene>
    <name evidence="1" type="ORF">GOQ09_09740</name>
</gene>
<reference evidence="1 2" key="1">
    <citation type="submission" date="2019-12" db="EMBL/GenBank/DDBJ databases">
        <title>Hybrid Genome Assemblies of two High G+C Isolates from Undergraduate Microbiology Courses.</title>
        <authorList>
            <person name="Ne Ville C.J."/>
            <person name="Enright D."/>
            <person name="Hernandez I."/>
            <person name="Dodsworth J."/>
            <person name="Orwin P.M."/>
        </authorList>
    </citation>
    <scope>NUCLEOTIDE SEQUENCE [LARGE SCALE GENOMIC DNA]</scope>
    <source>
        <strain evidence="1 2">CSUSB</strain>
    </source>
</reference>
<evidence type="ECO:0000313" key="1">
    <source>
        <dbReference type="EMBL" id="QGW81854.1"/>
    </source>
</evidence>
<dbReference type="RefSeq" id="WP_157613239.1">
    <property type="nucleotide sequence ID" value="NZ_CP046622.1"/>
</dbReference>
<name>A0A6I6HEU2_VARPD</name>
<protein>
    <submittedName>
        <fullName evidence="1">Uncharacterized protein</fullName>
    </submittedName>
</protein>
<evidence type="ECO:0000313" key="2">
    <source>
        <dbReference type="Proteomes" id="UP000425817"/>
    </source>
</evidence>
<dbReference type="EMBL" id="CP046622">
    <property type="protein sequence ID" value="QGW81854.1"/>
    <property type="molecule type" value="Genomic_DNA"/>
</dbReference>
<sequence>MLVYGDTTRREPAARKLARLRGQLADARASPAGLGRHSLLVDALIEAGELVQGVADARFRAAGKRDATSPETDAAMALTMAFAKLCTQSWEAAFAHELQQGSLEDLLAACEARLPSIELEVKQPEGYAFYALYPEGHFAAAKRLRAGPWHVIGLRSIGTSLAAMAAVALDAPAPLTLRPVGHPFDRRVSLGDTPLARPAAHHAIVDEGPGLSGSSMAGVMRQLRDEGVPADRVHLFPGHANGPGVQANDETRALWTQASVHVVEFDELILRADHPAHRLQGWVEALVGPLQAPLAEITGGAWRRAHGHGHGDVPPAHPWQERRKFLAHNSGGAWLAKFIGLGHAARQRFGCAKRLAEAGFSPFVAGLCHGFMVEQWHGEMAPLSPTRLQCAELRARLVERLADYIAFRAHSFPAAEDNGASLRALHEMGLHNSAEALGNGLAGAWDRLQGQAERLQGRVHRVKTDNRMHAWEWLADDSRIFKTDAVDHHAGHDLIGCQDPAWDVVGAQAELGLTAEELSRLVDGLSRRGCRIDAELLGFYTPAYLAFQLGHYRLAAQDAPEPVEQRRLEAQCERYTQALRQQLASS</sequence>
<dbReference type="AlphaFoldDB" id="A0A6I6HEU2"/>
<proteinExistence type="predicted"/>
<organism evidence="1 2">
    <name type="scientific">Variovorax paradoxus</name>
    <dbReference type="NCBI Taxonomy" id="34073"/>
    <lineage>
        <taxon>Bacteria</taxon>
        <taxon>Pseudomonadati</taxon>
        <taxon>Pseudomonadota</taxon>
        <taxon>Betaproteobacteria</taxon>
        <taxon>Burkholderiales</taxon>
        <taxon>Comamonadaceae</taxon>
        <taxon>Variovorax</taxon>
    </lineage>
</organism>